<evidence type="ECO:0000256" key="1">
    <source>
        <dbReference type="SAM" id="MobiDB-lite"/>
    </source>
</evidence>
<proteinExistence type="predicted"/>
<organism evidence="2 3">
    <name type="scientific">Streptomyces aquilus</name>
    <dbReference type="NCBI Taxonomy" id="2548456"/>
    <lineage>
        <taxon>Bacteria</taxon>
        <taxon>Bacillati</taxon>
        <taxon>Actinomycetota</taxon>
        <taxon>Actinomycetes</taxon>
        <taxon>Kitasatosporales</taxon>
        <taxon>Streptomycetaceae</taxon>
        <taxon>Streptomyces</taxon>
    </lineage>
</organism>
<accession>A0A3Q9C6Q4</accession>
<evidence type="ECO:0000313" key="3">
    <source>
        <dbReference type="Proteomes" id="UP000280197"/>
    </source>
</evidence>
<feature type="compositionally biased region" description="Low complexity" evidence="1">
    <location>
        <begin position="162"/>
        <end position="172"/>
    </location>
</feature>
<dbReference type="KEGG" id="saqu:EJC51_18375"/>
<protein>
    <submittedName>
        <fullName evidence="2">Uncharacterized protein</fullName>
    </submittedName>
</protein>
<evidence type="ECO:0000313" key="2">
    <source>
        <dbReference type="EMBL" id="AZP23317.1"/>
    </source>
</evidence>
<gene>
    <name evidence="2" type="ORF">EJC51_18375</name>
</gene>
<sequence>MSTRSVIARPTGTGYAGSYVHWDGCPSHHLPLLLAAHQHRFAGDTDALTAYLIDEAPEGWSVLGTDLLDGAPDALREHLAGGRNEPGRRYPAHPTLPPFTWTERTASQLSWGYVLHPPGIEVISAPGAARGPIVAWGTDPRARFRDTASLWAPDRPIPASVPPKATARTAAPGPTPSPIAAAPTRPRAH</sequence>
<feature type="region of interest" description="Disordered" evidence="1">
    <location>
        <begin position="149"/>
        <end position="189"/>
    </location>
</feature>
<dbReference type="Proteomes" id="UP000280197">
    <property type="component" value="Chromosome"/>
</dbReference>
<name>A0A3Q9C6Q4_9ACTN</name>
<keyword evidence="3" id="KW-1185">Reference proteome</keyword>
<reference evidence="2 3" key="1">
    <citation type="submission" date="2018-12" db="EMBL/GenBank/DDBJ databases">
        <authorList>
            <person name="Li K."/>
        </authorList>
    </citation>
    <scope>NUCLEOTIDE SEQUENCE [LARGE SCALE GENOMIC DNA]</scope>
    <source>
        <strain evidence="3">CR22</strain>
    </source>
</reference>
<dbReference type="EMBL" id="CP034463">
    <property type="protein sequence ID" value="AZP23317.1"/>
    <property type="molecule type" value="Genomic_DNA"/>
</dbReference>
<dbReference type="AlphaFoldDB" id="A0A3Q9C6Q4"/>